<evidence type="ECO:0000256" key="2">
    <source>
        <dbReference type="ARBA" id="ARBA00022475"/>
    </source>
</evidence>
<dbReference type="GO" id="GO:0022857">
    <property type="term" value="F:transmembrane transporter activity"/>
    <property type="evidence" value="ECO:0007669"/>
    <property type="project" value="InterPro"/>
</dbReference>
<evidence type="ECO:0000256" key="4">
    <source>
        <dbReference type="ARBA" id="ARBA00022989"/>
    </source>
</evidence>
<dbReference type="EMBL" id="CP031769">
    <property type="protein sequence ID" value="AXR08047.1"/>
    <property type="molecule type" value="Genomic_DNA"/>
</dbReference>
<dbReference type="PANTHER" id="PTHR43702">
    <property type="entry name" value="L-FUCOSE-PROTON SYMPORTER"/>
    <property type="match status" value="1"/>
</dbReference>
<name>A0A346NR90_9ALTE</name>
<proteinExistence type="predicted"/>
<feature type="transmembrane region" description="Helical" evidence="6">
    <location>
        <begin position="130"/>
        <end position="154"/>
    </location>
</feature>
<evidence type="ECO:0000256" key="5">
    <source>
        <dbReference type="ARBA" id="ARBA00023136"/>
    </source>
</evidence>
<dbReference type="RefSeq" id="WP_108566761.1">
    <property type="nucleotide sequence ID" value="NZ_CP031769.1"/>
</dbReference>
<feature type="transmembrane region" description="Helical" evidence="6">
    <location>
        <begin position="354"/>
        <end position="374"/>
    </location>
</feature>
<keyword evidence="3 6" id="KW-0812">Transmembrane</keyword>
<dbReference type="PROSITE" id="PS50850">
    <property type="entry name" value="MFS"/>
    <property type="match status" value="1"/>
</dbReference>
<dbReference type="KEGG" id="salm:D0Y50_17835"/>
<dbReference type="PANTHER" id="PTHR43702:SF11">
    <property type="entry name" value="L-FUCOSE-PROTON SYMPORTER"/>
    <property type="match status" value="1"/>
</dbReference>
<dbReference type="AlphaFoldDB" id="A0A346NR90"/>
<dbReference type="InterPro" id="IPR050375">
    <property type="entry name" value="MFS_TsgA-like"/>
</dbReference>
<feature type="transmembrane region" description="Helical" evidence="6">
    <location>
        <begin position="94"/>
        <end position="118"/>
    </location>
</feature>
<accession>A0A346NR90</accession>
<feature type="transmembrane region" description="Helical" evidence="6">
    <location>
        <begin position="209"/>
        <end position="228"/>
    </location>
</feature>
<dbReference type="InterPro" id="IPR020846">
    <property type="entry name" value="MFS_dom"/>
</dbReference>
<feature type="transmembrane region" description="Helical" evidence="6">
    <location>
        <begin position="319"/>
        <end position="342"/>
    </location>
</feature>
<evidence type="ECO:0000313" key="9">
    <source>
        <dbReference type="Proteomes" id="UP000262073"/>
    </source>
</evidence>
<comment type="subcellular location">
    <subcellularLocation>
        <location evidence="1">Cell inner membrane</location>
        <topology evidence="1">Multi-pass membrane protein</topology>
    </subcellularLocation>
</comment>
<dbReference type="InterPro" id="IPR011701">
    <property type="entry name" value="MFS"/>
</dbReference>
<evidence type="ECO:0000256" key="6">
    <source>
        <dbReference type="SAM" id="Phobius"/>
    </source>
</evidence>
<dbReference type="Gene3D" id="1.20.1250.20">
    <property type="entry name" value="MFS general substrate transporter like domains"/>
    <property type="match status" value="2"/>
</dbReference>
<sequence>MSRLTIIAAIAVSYYVFAILLNSVGTVILQSITSFDVSKPQASTLEGFKDLSIAIVSFAVASYIPRVGYKIAMLCGLALVALLCAVTPTVGSFWIIKLLFASIGTAFALVKVSVYAIIGQLSSTTKAHSSLMNTIEGIFMLGVLSGYWIFSAFIDPNDASSLSWLNVYYLLGAMVLVTLVLVLFAPIDKPSPGDTELPASRAFLDMLKLAYQPLVLIFVVSIFLYVLIEQGIGSWLPTFNREVLGLPVSVSIQITSIFAVALAVGRLLAGVILARVNWYPFLNVCLLGMAVIMLLSLPLAEKVDETQIINWTDAPLAAFLVPLIGLMMAPIYPVINSVMLSALPKGQHAPMTGLIVVFSALGGTTGSIITGYVFDAMGGQQAFYLSLIPIAAILVSLFFFRRACGALSATSAHKVS</sequence>
<reference evidence="8 9" key="1">
    <citation type="submission" date="2018-08" db="EMBL/GenBank/DDBJ databases">
        <title>Salinimonas sediminis sp. nov., a piezophilic bacterium isolated from a deep-sea sediment sample from the New Britain Trench.</title>
        <authorList>
            <person name="Cao J."/>
        </authorList>
    </citation>
    <scope>NUCLEOTIDE SEQUENCE [LARGE SCALE GENOMIC DNA]</scope>
    <source>
        <strain evidence="8 9">N102</strain>
    </source>
</reference>
<keyword evidence="4 6" id="KW-1133">Transmembrane helix</keyword>
<dbReference type="Proteomes" id="UP000262073">
    <property type="component" value="Chromosome"/>
</dbReference>
<organism evidence="8 9">
    <name type="scientific">Salinimonas sediminis</name>
    <dbReference type="NCBI Taxonomy" id="2303538"/>
    <lineage>
        <taxon>Bacteria</taxon>
        <taxon>Pseudomonadati</taxon>
        <taxon>Pseudomonadota</taxon>
        <taxon>Gammaproteobacteria</taxon>
        <taxon>Alteromonadales</taxon>
        <taxon>Alteromonadaceae</taxon>
        <taxon>Alteromonas/Salinimonas group</taxon>
        <taxon>Salinimonas</taxon>
    </lineage>
</organism>
<keyword evidence="2" id="KW-1003">Cell membrane</keyword>
<dbReference type="GO" id="GO:0005886">
    <property type="term" value="C:plasma membrane"/>
    <property type="evidence" value="ECO:0007669"/>
    <property type="project" value="UniProtKB-SubCell"/>
</dbReference>
<keyword evidence="5 6" id="KW-0472">Membrane</keyword>
<evidence type="ECO:0000256" key="3">
    <source>
        <dbReference type="ARBA" id="ARBA00022692"/>
    </source>
</evidence>
<feature type="transmembrane region" description="Helical" evidence="6">
    <location>
        <begin position="248"/>
        <end position="269"/>
    </location>
</feature>
<dbReference type="InterPro" id="IPR036259">
    <property type="entry name" value="MFS_trans_sf"/>
</dbReference>
<feature type="transmembrane region" description="Helical" evidence="6">
    <location>
        <begin position="281"/>
        <end position="299"/>
    </location>
</feature>
<feature type="transmembrane region" description="Helical" evidence="6">
    <location>
        <begin position="12"/>
        <end position="35"/>
    </location>
</feature>
<gene>
    <name evidence="8" type="ORF">D0Y50_17835</name>
</gene>
<feature type="transmembrane region" description="Helical" evidence="6">
    <location>
        <begin position="380"/>
        <end position="400"/>
    </location>
</feature>
<evidence type="ECO:0000313" key="8">
    <source>
        <dbReference type="EMBL" id="AXR08047.1"/>
    </source>
</evidence>
<dbReference type="Pfam" id="PF07690">
    <property type="entry name" value="MFS_1"/>
    <property type="match status" value="1"/>
</dbReference>
<feature type="transmembrane region" description="Helical" evidence="6">
    <location>
        <begin position="71"/>
        <end position="88"/>
    </location>
</feature>
<evidence type="ECO:0000259" key="7">
    <source>
        <dbReference type="PROSITE" id="PS50850"/>
    </source>
</evidence>
<feature type="domain" description="Major facilitator superfamily (MFS) profile" evidence="7">
    <location>
        <begin position="6"/>
        <end position="404"/>
    </location>
</feature>
<keyword evidence="9" id="KW-1185">Reference proteome</keyword>
<feature type="transmembrane region" description="Helical" evidence="6">
    <location>
        <begin position="47"/>
        <end position="64"/>
    </location>
</feature>
<protein>
    <submittedName>
        <fullName evidence="8">MFS transporter</fullName>
    </submittedName>
</protein>
<dbReference type="OrthoDB" id="6395826at2"/>
<dbReference type="SUPFAM" id="SSF103473">
    <property type="entry name" value="MFS general substrate transporter"/>
    <property type="match status" value="1"/>
</dbReference>
<evidence type="ECO:0000256" key="1">
    <source>
        <dbReference type="ARBA" id="ARBA00004429"/>
    </source>
</evidence>
<feature type="transmembrane region" description="Helical" evidence="6">
    <location>
        <begin position="166"/>
        <end position="188"/>
    </location>
</feature>